<protein>
    <submittedName>
        <fullName evidence="3">Uncharacterized protein</fullName>
    </submittedName>
</protein>
<evidence type="ECO:0000313" key="3">
    <source>
        <dbReference type="EMBL" id="TFJ85306.1"/>
    </source>
</evidence>
<dbReference type="EMBL" id="SDOX01000016">
    <property type="protein sequence ID" value="TFJ85306.1"/>
    <property type="molecule type" value="Genomic_DNA"/>
</dbReference>
<proteinExistence type="predicted"/>
<comment type="caution">
    <text evidence="3">The sequence shown here is derived from an EMBL/GenBank/DDBJ whole genome shotgun (WGS) entry which is preliminary data.</text>
</comment>
<gene>
    <name evidence="3" type="ORF">NSK_003729</name>
</gene>
<organism evidence="3 4">
    <name type="scientific">Nannochloropsis salina CCMP1776</name>
    <dbReference type="NCBI Taxonomy" id="1027361"/>
    <lineage>
        <taxon>Eukaryota</taxon>
        <taxon>Sar</taxon>
        <taxon>Stramenopiles</taxon>
        <taxon>Ochrophyta</taxon>
        <taxon>Eustigmatophyceae</taxon>
        <taxon>Eustigmatales</taxon>
        <taxon>Monodopsidaceae</taxon>
        <taxon>Microchloropsis</taxon>
        <taxon>Microchloropsis salina</taxon>
    </lineage>
</organism>
<feature type="transmembrane region" description="Helical" evidence="2">
    <location>
        <begin position="180"/>
        <end position="205"/>
    </location>
</feature>
<name>A0A4D9D1P0_9STRA</name>
<feature type="transmembrane region" description="Helical" evidence="2">
    <location>
        <begin position="98"/>
        <end position="117"/>
    </location>
</feature>
<feature type="transmembrane region" description="Helical" evidence="2">
    <location>
        <begin position="129"/>
        <end position="149"/>
    </location>
</feature>
<evidence type="ECO:0000256" key="2">
    <source>
        <dbReference type="SAM" id="Phobius"/>
    </source>
</evidence>
<feature type="compositionally biased region" description="Basic and acidic residues" evidence="1">
    <location>
        <begin position="254"/>
        <end position="273"/>
    </location>
</feature>
<accession>A0A4D9D1P0</accession>
<sequence>MLCTYRPPFMDSFFCYSVDWTTHGRTAPFLHSHIVGWQLVKFQAPSPVDIKINARYGLWRINFSGTYSTEASYLDWEPEATEADGTAFHRIQATRACVILALLALCFQIIVALRGSCARLEKVQRGCKIFCTCMAWADLAFTLAAILIWNSIPEVAFRVICSGSSCTLSPFEQGFQTTVYYAWGFFIVKFILAFPGAMSLIYLCLPIDSSSTDMPVASPVAEPATVNAAGTEEGVEMGQDEGLAAQEEGAASTDHGDAENAGRAKGNGFDKDGTAPYITGSAGDPNPSWLQP</sequence>
<dbReference type="Proteomes" id="UP000355283">
    <property type="component" value="Unassembled WGS sequence"/>
</dbReference>
<keyword evidence="2" id="KW-1133">Transmembrane helix</keyword>
<keyword evidence="2" id="KW-0472">Membrane</keyword>
<dbReference type="AlphaFoldDB" id="A0A4D9D1P0"/>
<reference evidence="3 4" key="1">
    <citation type="submission" date="2019-01" db="EMBL/GenBank/DDBJ databases">
        <title>Nuclear Genome Assembly of the Microalgal Biofuel strain Nannochloropsis salina CCMP1776.</title>
        <authorList>
            <person name="Hovde B."/>
        </authorList>
    </citation>
    <scope>NUCLEOTIDE SEQUENCE [LARGE SCALE GENOMIC DNA]</scope>
    <source>
        <strain evidence="3 4">CCMP1776</strain>
    </source>
</reference>
<feature type="region of interest" description="Disordered" evidence="1">
    <location>
        <begin position="239"/>
        <end position="292"/>
    </location>
</feature>
<keyword evidence="4" id="KW-1185">Reference proteome</keyword>
<evidence type="ECO:0000256" key="1">
    <source>
        <dbReference type="SAM" id="MobiDB-lite"/>
    </source>
</evidence>
<keyword evidence="2" id="KW-0812">Transmembrane</keyword>
<evidence type="ECO:0000313" key="4">
    <source>
        <dbReference type="Proteomes" id="UP000355283"/>
    </source>
</evidence>